<dbReference type="GeneID" id="56030941"/>
<evidence type="ECO:0000313" key="3">
    <source>
        <dbReference type="Proteomes" id="UP000509750"/>
    </source>
</evidence>
<organism evidence="2 3">
    <name type="scientific">Halorarum halophilum</name>
    <dbReference type="NCBI Taxonomy" id="2743090"/>
    <lineage>
        <taxon>Archaea</taxon>
        <taxon>Methanobacteriati</taxon>
        <taxon>Methanobacteriota</taxon>
        <taxon>Stenosarchaea group</taxon>
        <taxon>Halobacteria</taxon>
        <taxon>Halobacteriales</taxon>
        <taxon>Haloferacaceae</taxon>
        <taxon>Halorarum</taxon>
    </lineage>
</organism>
<dbReference type="RefSeq" id="WP_179171246.1">
    <property type="nucleotide sequence ID" value="NZ_CP058530.1"/>
</dbReference>
<reference evidence="2 3" key="1">
    <citation type="submission" date="2020-07" db="EMBL/GenBank/DDBJ databases">
        <title>Gai3-2, isolated from salt lake.</title>
        <authorList>
            <person name="Cui H."/>
            <person name="Shi X."/>
        </authorList>
    </citation>
    <scope>NUCLEOTIDE SEQUENCE [LARGE SCALE GENOMIC DNA]</scope>
    <source>
        <strain evidence="2 3">Gai3-2</strain>
        <plasmid evidence="2 3">unnamed1</plasmid>
    </source>
</reference>
<dbReference type="AlphaFoldDB" id="A0A7D5GEC2"/>
<dbReference type="OrthoDB" id="189973at2157"/>
<dbReference type="KEGG" id="halg:HUG10_18870"/>
<dbReference type="EMBL" id="CP058530">
    <property type="protein sequence ID" value="QLG29672.1"/>
    <property type="molecule type" value="Genomic_DNA"/>
</dbReference>
<name>A0A7D5GEC2_9EURY</name>
<gene>
    <name evidence="2" type="ORF">HUG10_18870</name>
</gene>
<accession>A0A7D5GEC2</accession>
<keyword evidence="2" id="KW-0614">Plasmid</keyword>
<dbReference type="Gene3D" id="1.10.10.10">
    <property type="entry name" value="Winged helix-like DNA-binding domain superfamily/Winged helix DNA-binding domain"/>
    <property type="match status" value="1"/>
</dbReference>
<sequence length="292" mass="31606">MKLDAADRTILNALGTEARSPEELAEELAAELDVGRADLDARLADLADNGLVTDPGDGRVQRTDSGRRVVATSAGERDNRIDTSPEIEAVLGMFGLGPDGAEAVRGAFAFLRYWGEATVDELVDAIYSEDPADYGTGDAWWSDLVRDPLAALPGVVAPVDPDEPWRYAGPAEVNTPGADGTRRLARPGHQPYGSVKHAIESLELEPSEREAVRAAFGFLRREGEASEADIAAAAYHDHPADYPTPDTWWDECVRDAFAELPGVSRADGDVWRYRQRTSSGQSGSADDRERSR</sequence>
<evidence type="ECO:0000313" key="2">
    <source>
        <dbReference type="EMBL" id="QLG29672.1"/>
    </source>
</evidence>
<dbReference type="InterPro" id="IPR036388">
    <property type="entry name" value="WH-like_DNA-bd_sf"/>
</dbReference>
<proteinExistence type="predicted"/>
<evidence type="ECO:0000256" key="1">
    <source>
        <dbReference type="SAM" id="MobiDB-lite"/>
    </source>
</evidence>
<feature type="region of interest" description="Disordered" evidence="1">
    <location>
        <begin position="268"/>
        <end position="292"/>
    </location>
</feature>
<dbReference type="Proteomes" id="UP000509750">
    <property type="component" value="Plasmid unnamed1"/>
</dbReference>
<keyword evidence="3" id="KW-1185">Reference proteome</keyword>
<protein>
    <submittedName>
        <fullName evidence="2">Uncharacterized protein</fullName>
    </submittedName>
</protein>
<geneLocation type="plasmid" evidence="2 3">
    <name>unnamed1</name>
</geneLocation>